<evidence type="ECO:0000313" key="6">
    <source>
        <dbReference type="EMBL" id="GEA84849.1"/>
    </source>
</evidence>
<evidence type="ECO:0000256" key="4">
    <source>
        <dbReference type="SAM" id="MobiDB-lite"/>
    </source>
</evidence>
<dbReference type="PROSITE" id="PS01117">
    <property type="entry name" value="HTH_MARR_1"/>
    <property type="match status" value="1"/>
</dbReference>
<dbReference type="SUPFAM" id="SSF46785">
    <property type="entry name" value="Winged helix' DNA-binding domain"/>
    <property type="match status" value="1"/>
</dbReference>
<keyword evidence="7" id="KW-1185">Reference proteome</keyword>
<dbReference type="PANTHER" id="PTHR39515">
    <property type="entry name" value="CONSERVED PROTEIN"/>
    <property type="match status" value="1"/>
</dbReference>
<evidence type="ECO:0000256" key="1">
    <source>
        <dbReference type="ARBA" id="ARBA00023015"/>
    </source>
</evidence>
<dbReference type="OrthoDB" id="9155413at2"/>
<dbReference type="Proteomes" id="UP000320461">
    <property type="component" value="Unassembled WGS sequence"/>
</dbReference>
<dbReference type="InterPro" id="IPR036390">
    <property type="entry name" value="WH_DNA-bd_sf"/>
</dbReference>
<dbReference type="Pfam" id="PF01047">
    <property type="entry name" value="MarR"/>
    <property type="match status" value="1"/>
</dbReference>
<accession>A0A4Y3KKC2</accession>
<dbReference type="AlphaFoldDB" id="A0A4Y3KKC2"/>
<dbReference type="Gene3D" id="1.10.287.100">
    <property type="match status" value="1"/>
</dbReference>
<dbReference type="InterPro" id="IPR036388">
    <property type="entry name" value="WH-like_DNA-bd_sf"/>
</dbReference>
<sequence length="159" mass="17646">MDDALLAAELRLQLGRLVRRGRAEDPRPQALTAVLGLLAREGALTTSELAGAQRVRPQSMARTVRALEDEGLVERSTDPTDGRKSPLVLTAQGRAALERERRRRTDWLTLALAEALDPEERQTIAAAVPLLARIVAWDERRTDEHHSDEHDEAPAPDRP</sequence>
<gene>
    <name evidence="6" type="ORF">CGE01nite_21000</name>
</gene>
<dbReference type="GO" id="GO:0003700">
    <property type="term" value="F:DNA-binding transcription factor activity"/>
    <property type="evidence" value="ECO:0007669"/>
    <property type="project" value="InterPro"/>
</dbReference>
<proteinExistence type="predicted"/>
<keyword evidence="1" id="KW-0805">Transcription regulation</keyword>
<dbReference type="RefSeq" id="WP_141370771.1">
    <property type="nucleotide sequence ID" value="NZ_BJLQ01000021.1"/>
</dbReference>
<feature type="region of interest" description="Disordered" evidence="4">
    <location>
        <begin position="140"/>
        <end position="159"/>
    </location>
</feature>
<dbReference type="PANTHER" id="PTHR39515:SF2">
    <property type="entry name" value="HTH-TYPE TRANSCRIPTIONAL REGULATOR RV0880"/>
    <property type="match status" value="1"/>
</dbReference>
<dbReference type="InterPro" id="IPR000835">
    <property type="entry name" value="HTH_MarR-typ"/>
</dbReference>
<keyword evidence="2" id="KW-0238">DNA-binding</keyword>
<protein>
    <submittedName>
        <fullName evidence="6">MarR family transcriptional regulator</fullName>
    </submittedName>
</protein>
<name>A0A4Y3KKC2_9CELL</name>
<dbReference type="InterPro" id="IPR023187">
    <property type="entry name" value="Tscrpt_reg_MarR-type_CS"/>
</dbReference>
<organism evidence="6 7">
    <name type="scientific">Cellulomonas gelida</name>
    <dbReference type="NCBI Taxonomy" id="1712"/>
    <lineage>
        <taxon>Bacteria</taxon>
        <taxon>Bacillati</taxon>
        <taxon>Actinomycetota</taxon>
        <taxon>Actinomycetes</taxon>
        <taxon>Micrococcales</taxon>
        <taxon>Cellulomonadaceae</taxon>
        <taxon>Cellulomonas</taxon>
    </lineage>
</organism>
<dbReference type="EMBL" id="BJLQ01000021">
    <property type="protein sequence ID" value="GEA84849.1"/>
    <property type="molecule type" value="Genomic_DNA"/>
</dbReference>
<evidence type="ECO:0000259" key="5">
    <source>
        <dbReference type="PROSITE" id="PS50995"/>
    </source>
</evidence>
<keyword evidence="3" id="KW-0804">Transcription</keyword>
<dbReference type="PROSITE" id="PS50995">
    <property type="entry name" value="HTH_MARR_2"/>
    <property type="match status" value="1"/>
</dbReference>
<dbReference type="SMART" id="SM00347">
    <property type="entry name" value="HTH_MARR"/>
    <property type="match status" value="1"/>
</dbReference>
<dbReference type="Gene3D" id="1.10.10.10">
    <property type="entry name" value="Winged helix-like DNA-binding domain superfamily/Winged helix DNA-binding domain"/>
    <property type="match status" value="1"/>
</dbReference>
<reference evidence="6 7" key="1">
    <citation type="submission" date="2019-06" db="EMBL/GenBank/DDBJ databases">
        <title>Whole genome shotgun sequence of Cellulomonas gelida NBRC 3748.</title>
        <authorList>
            <person name="Hosoyama A."/>
            <person name="Uohara A."/>
            <person name="Ohji S."/>
            <person name="Ichikawa N."/>
        </authorList>
    </citation>
    <scope>NUCLEOTIDE SEQUENCE [LARGE SCALE GENOMIC DNA]</scope>
    <source>
        <strain evidence="6 7">NBRC 3748</strain>
    </source>
</reference>
<feature type="domain" description="HTH marR-type" evidence="5">
    <location>
        <begin position="1"/>
        <end position="136"/>
    </location>
</feature>
<comment type="caution">
    <text evidence="6">The sequence shown here is derived from an EMBL/GenBank/DDBJ whole genome shotgun (WGS) entry which is preliminary data.</text>
</comment>
<evidence type="ECO:0000256" key="3">
    <source>
        <dbReference type="ARBA" id="ARBA00023163"/>
    </source>
</evidence>
<dbReference type="InterPro" id="IPR052526">
    <property type="entry name" value="HTH-type_Bedaq_tolerance"/>
</dbReference>
<evidence type="ECO:0000313" key="7">
    <source>
        <dbReference type="Proteomes" id="UP000320461"/>
    </source>
</evidence>
<evidence type="ECO:0000256" key="2">
    <source>
        <dbReference type="ARBA" id="ARBA00023125"/>
    </source>
</evidence>
<dbReference type="GO" id="GO:0003677">
    <property type="term" value="F:DNA binding"/>
    <property type="evidence" value="ECO:0007669"/>
    <property type="project" value="UniProtKB-KW"/>
</dbReference>